<dbReference type="PANTHER" id="PTHR36920:SF1">
    <property type="entry name" value="OUTER MEMBRANE PROTEIN W"/>
    <property type="match status" value="1"/>
</dbReference>
<comment type="subcellular location">
    <subcellularLocation>
        <location evidence="1">Cell outer membrane</location>
    </subcellularLocation>
</comment>
<feature type="chain" id="PRO_5013005015" evidence="2">
    <location>
        <begin position="23"/>
        <end position="241"/>
    </location>
</feature>
<dbReference type="RefSeq" id="WP_085228279.1">
    <property type="nucleotide sequence ID" value="NZ_BSQD01000011.1"/>
</dbReference>
<dbReference type="InterPro" id="IPR011250">
    <property type="entry name" value="OMP/PagP_B-barrel"/>
</dbReference>
<dbReference type="PANTHER" id="PTHR36920">
    <property type="match status" value="1"/>
</dbReference>
<dbReference type="GeneID" id="95549678"/>
<evidence type="ECO:0000313" key="4">
    <source>
        <dbReference type="Proteomes" id="UP000192911"/>
    </source>
</evidence>
<keyword evidence="2" id="KW-0732">Signal</keyword>
<dbReference type="EMBL" id="FXAH01000007">
    <property type="protein sequence ID" value="SMF45828.1"/>
    <property type="molecule type" value="Genomic_DNA"/>
</dbReference>
<organism evidence="3 4">
    <name type="scientific">Trinickia caryophylli</name>
    <name type="common">Paraburkholderia caryophylli</name>
    <dbReference type="NCBI Taxonomy" id="28094"/>
    <lineage>
        <taxon>Bacteria</taxon>
        <taxon>Pseudomonadati</taxon>
        <taxon>Pseudomonadota</taxon>
        <taxon>Betaproteobacteria</taxon>
        <taxon>Burkholderiales</taxon>
        <taxon>Burkholderiaceae</taxon>
        <taxon>Trinickia</taxon>
    </lineage>
</organism>
<dbReference type="Gene3D" id="2.40.160.20">
    <property type="match status" value="1"/>
</dbReference>
<name>A0A1X7F5S9_TRICW</name>
<protein>
    <submittedName>
        <fullName evidence="3">Outer membrane protein</fullName>
    </submittedName>
</protein>
<dbReference type="AlphaFoldDB" id="A0A1X7F5S9"/>
<dbReference type="SUPFAM" id="SSF56925">
    <property type="entry name" value="OMPA-like"/>
    <property type="match status" value="1"/>
</dbReference>
<evidence type="ECO:0000313" key="3">
    <source>
        <dbReference type="EMBL" id="SMF45828.1"/>
    </source>
</evidence>
<gene>
    <name evidence="3" type="ORF">SAMN06295900_107159</name>
</gene>
<dbReference type="GO" id="GO:0055085">
    <property type="term" value="P:transmembrane transport"/>
    <property type="evidence" value="ECO:0007669"/>
    <property type="project" value="TreeGrafter"/>
</dbReference>
<dbReference type="OrthoDB" id="9807574at2"/>
<dbReference type="Proteomes" id="UP000192911">
    <property type="component" value="Unassembled WGS sequence"/>
</dbReference>
<dbReference type="STRING" id="28094.SAMN06295900_107159"/>
<sequence>MKLKEAITGAVLALACTTAAQAQSAGTFYATTGWFHLAPQSSSDPFKQISLGGTTINREVAGTGSTVDNSDTLGLSIGYFITDHLAAELEGGIPPKFNIEGTGSFASYGKLGSARQWSPALLFKWNFMKPDDRFRPYLGIGVTRVWFSDAKITNTAFESGVLHGSPTSVSTDRSWAPVFNAGFNYSFNKHWFAGVSISYIPVSVTADLTTSNVGPFGVTSHTQAKIKLNPIVTYAKIGYAF</sequence>
<evidence type="ECO:0000256" key="2">
    <source>
        <dbReference type="SAM" id="SignalP"/>
    </source>
</evidence>
<keyword evidence="4" id="KW-1185">Reference proteome</keyword>
<reference evidence="4" key="1">
    <citation type="submission" date="2017-04" db="EMBL/GenBank/DDBJ databases">
        <authorList>
            <person name="Varghese N."/>
            <person name="Submissions S."/>
        </authorList>
    </citation>
    <scope>NUCLEOTIDE SEQUENCE [LARGE SCALE GENOMIC DNA]</scope>
    <source>
        <strain evidence="4">Ballard 720</strain>
    </source>
</reference>
<dbReference type="GO" id="GO:0009279">
    <property type="term" value="C:cell outer membrane"/>
    <property type="evidence" value="ECO:0007669"/>
    <property type="project" value="UniProtKB-SubCell"/>
</dbReference>
<dbReference type="InterPro" id="IPR005618">
    <property type="entry name" value="OMPW"/>
</dbReference>
<accession>A0A1X7F5S9</accession>
<proteinExistence type="predicted"/>
<feature type="signal peptide" evidence="2">
    <location>
        <begin position="1"/>
        <end position="22"/>
    </location>
</feature>
<dbReference type="PROSITE" id="PS51257">
    <property type="entry name" value="PROKAR_LIPOPROTEIN"/>
    <property type="match status" value="1"/>
</dbReference>
<evidence type="ECO:0000256" key="1">
    <source>
        <dbReference type="ARBA" id="ARBA00004442"/>
    </source>
</evidence>
<dbReference type="Pfam" id="PF03922">
    <property type="entry name" value="OmpW"/>
    <property type="match status" value="1"/>
</dbReference>